<keyword evidence="4" id="KW-0808">Transferase</keyword>
<feature type="compositionally biased region" description="Pro residues" evidence="11">
    <location>
        <begin position="2326"/>
        <end position="2335"/>
    </location>
</feature>
<keyword evidence="6" id="KW-0418">Kinase</keyword>
<feature type="region of interest" description="Disordered" evidence="11">
    <location>
        <begin position="2698"/>
        <end position="2747"/>
    </location>
</feature>
<dbReference type="Gene3D" id="3.10.20.90">
    <property type="entry name" value="Phosphatidylinositol 3-kinase Catalytic Subunit, Chain A, domain 1"/>
    <property type="match status" value="2"/>
</dbReference>
<feature type="region of interest" description="Disordered" evidence="11">
    <location>
        <begin position="1086"/>
        <end position="1346"/>
    </location>
</feature>
<sequence length="2747" mass="307346">MSSSHRYRRTCNNNINVDKAGNSSTGLYNECDETRSGLPSVGCRLTLPAINNRTSFNRTKFPRDIICTSVFTSREPSYQRSAKQKSRLNLKTGSSLGQSTSKVSLPKVVGSGGRGRRGESPVERISSINDGGNVSEKRSGRPPLEGVGSQQSSTSIPVTTIPPATTTTVTTVDAATTSAIGDEESTVSPAFEAVDEVPGPPSSQEDDEEKAAEVSPDGRFLKFEEEIGRGSFKTVYKGLDTQTGVAVAWCELQEKKLNKSERQRFREEAEMLKGLQHPNIVRFYDYWEVTTKRKYIVLVTELMTSGTLKTYLRHFKKINPKVLKSWCRQILKGLLFLHSRSPPIIHRDLKCDNIFITGTSGSVKIGDLGLATLKNRSFAKSVIGTPEFMAPEMYEEHYDENVDVYAFGMCMLEMATSEYPYSECSGPAQIYKKVINGVKPQSFDKVENPEVREIIEQCIRLKRNERPGIKELLNHVFFADDIGLKLDLVSREEAVAANNSKVEFRLRVLDPKKRSNKYKENEAIQFDFDIDADNAEEVAKEMAKSGIINDEDYRSVERMLVAQITSLKKAREGRKQQEEHAFDEESMASFKGDFQSGDPSQLNIQTEPIMHTERTVMQDGIMSPSHHDGCSTNVSVGQHFIDDRTVVQTRMVIGQLPQEASFQQEPEGIHHLMTALPSQIPYDHMPATHLGQLQPPDGVHHRISTVQTPQVSVPPQFDTLQQTTVLNDGLQQQPQIENVQHIMANIQPSGQYEVSSVQDTHTVSNVQIPLDNIQQRVSQVQMPQLNVPSQQQLNENVQQRLSTVTPPHLQPYDQSQIHPEVQRMSTVQPPQISSLQHPTQMPLQNMPQVSSQYESQLHSVSSVESVQSQRVSTVQPPQGQQISQSFTPQQSDASYQQQMTSVLQSQQMQPIPTESIQQRISSVHISQIQQYEPKLHQDSVQQRISISSSQLHQYDSAHSETLHHGNTQAQTSQSIPLDNLQRLSTVQAPNVPQPFEQPSQLHSDNQQRLSTLQPPQMHQESIQILSTIQSPPVLPDPQQRMSTVQPPQIHSDTQQRMSTVQPPQIHPDTQQRMSTVQPPQIHPDTHQRMSTVQPPQIHPDTQQRMSTVQPPQIHPDTHQRMSTVQPPQIHPDTQQRMSTVQPPQIHPDTQQRMSTVQPPQIHPDTQQRMSTVQPPQIHPDPHQRMSTVQPPQIHPDTQQRMSTVQPPQIHSDTQQRMSTVQPPQIHPDTQQRMSTVQPPQIHQDTQQRMSTVQPPQIHQDTQQRMSTVQPPQIHSDTQQRMSTVQPPQIHPDTQQRMSTVQPPQIHPDTQQRMSTVQPPQIHPDTQQRMSTVQSPQIHPDTQQRMSTVQPPIIHPDTQQRMSTVQPPQIHPDTQQRMSTVQSPQIHPDTQQRMSTVQPPIIHPDTQQRMSTVQPPKIQSDSQQRMSTVQPPQITNQFDQQNMQQSMPSLTQPSQLQSDNSQNVGSAVPAHTPSVPNIMMPQSEVHTPITSDIHQRMSAVQPPTLLSHYEQQSQTMQQEMQTSLSSVQPPQTQQTQQQPVIGDQVSQILSNVHLQIQPQFETQCLPAQQEKMQSIFSSQQQQEPQILGVQQESIQTIMPPVQQAQFEQHQAQGDQIQQRLSTVQTPQIQKYEPVTQLPQENRPQRISSVQPPQVSSHFETSPQSVIQENVQQRISVIQSSRMQAQYEQTPQSVHQENLQRIPVQLPSMTQTQYVQIASDPRMSNVQNISLTTQYDHQSQSIAPEMLQRISTVQTPHLPSTHYEQSQMLPSEQPSVPTLHHNPLQQATLDQSQQVHLENHQPSSTHPPRIEHVTQVASDHIQKEQSPVLSSGVEIQQAMSNVQSAQVQHPPFEHLQHVGTAPQMSTQYAHSQQIQLENMHQIISNSQSTQVQPNQFFEQPKISLMQQMTSDPSASQQLPDISSTSISYGQTYDVQKHISADHHQNLPIFQTTHLSSQLTTDSNHSVRSLESENSTSQVEMMQQSTALMQMHSDCLLQNLSDALPQSLPQLNLDNSNKMQRRVGTVQQPCILQVQQGASNQGDQITPSIETNCSLPAFPVQAFSPEKSVALSFDSQSSERVTENVAASQDTTHGVIQEMPIPSMQQSYFLLPQQPQEPQGSIQTSRSTPSIRDSTEIFQDGSQLPTAQQIGTGQPLKTAITILQQQQLKGQRSISTVVAPTGCSSPAQPESLLRRHSAESIPTQNEEGSSVDGTHEASAEMGLEDGSAAGTEGNEGTKRGAVKRRSRASGPKLQVLSVEAEGNVECQLDITKNKTVTFRFTMDEVVPQDIANNLMQEKLLGSSQAELLVEQLNEVIRQLKEHPSKLPVLEPPQSPARKPPSSRKDDSPPPEENVSSNVGQSPNATPVRKISRFLVSPVVESPTKVVAPKETNDKGSVGTKFDDIKNKGPSEETNYTQDSELNKDQDPENGTVIKKDPFYYKIQRLESLEDDSNEIEDIISGKVITKEFEQDEPERLDTDSKGSYDIDDAHVDNESVTCDYSEANLHAKLSHHNSLDSTSGRASTLQDLAHKLAQVTSQQDLHQKLSQLTNQELSFGSTPPSHPATPHSAAPFDSYIATLQQKLSNISMDVVVSSETVNEGETMPERRISRFKISTVPEIVQSCGDLSKDPSPITLPPLKKISCQYPYGSHQEPDEETIRHSNEELKTLLLRQKLELEALQKKHKEELEALCRHLSTSVVNRQGNGHGSMEGYSTAPQSPEQAASRVASPSPSMNVINKIPETASTSTDKG</sequence>
<feature type="compositionally biased region" description="Low complexity" evidence="11">
    <location>
        <begin position="896"/>
        <end position="909"/>
    </location>
</feature>
<name>A0A905QWU1_RHOPR</name>
<evidence type="ECO:0000256" key="1">
    <source>
        <dbReference type="ARBA" id="ARBA00001946"/>
    </source>
</evidence>
<evidence type="ECO:0000256" key="11">
    <source>
        <dbReference type="SAM" id="MobiDB-lite"/>
    </source>
</evidence>
<dbReference type="InterPro" id="IPR050588">
    <property type="entry name" value="WNK_Ser-Thr_kinase"/>
</dbReference>
<feature type="region of interest" description="Disordered" evidence="11">
    <location>
        <begin position="1405"/>
        <end position="1470"/>
    </location>
</feature>
<feature type="region of interest" description="Disordered" evidence="11">
    <location>
        <begin position="2176"/>
        <end position="2247"/>
    </location>
</feature>
<feature type="region of interest" description="Disordered" evidence="11">
    <location>
        <begin position="1060"/>
        <end position="1079"/>
    </location>
</feature>
<feature type="compositionally biased region" description="Polar residues" evidence="11">
    <location>
        <begin position="89"/>
        <end position="103"/>
    </location>
</feature>
<feature type="region of interest" description="Disordered" evidence="11">
    <location>
        <begin position="2320"/>
        <end position="2366"/>
    </location>
</feature>
<dbReference type="FunFam" id="3.30.200.20:FF:000010">
    <property type="entry name" value="Serine/threonine-protein kinase WNK1 isoform 2"/>
    <property type="match status" value="1"/>
</dbReference>
<feature type="compositionally biased region" description="Low complexity" evidence="11">
    <location>
        <begin position="939"/>
        <end position="953"/>
    </location>
</feature>
<keyword evidence="14" id="KW-1185">Reference proteome</keyword>
<dbReference type="EnsemblMetazoa" id="RPRC017768-RA">
    <property type="protein sequence ID" value="RPRC017768-PA"/>
    <property type="gene ID" value="RPRC017768"/>
</dbReference>
<keyword evidence="3" id="KW-0723">Serine/threonine-protein kinase</keyword>
<dbReference type="PANTHER" id="PTHR13902">
    <property type="entry name" value="SERINE/THREONINE-PROTEIN KINASE WNK WITH NO LYSINE -RELATED"/>
    <property type="match status" value="1"/>
</dbReference>
<comment type="catalytic activity">
    <reaction evidence="8">
        <text>L-threonyl-[protein] + ATP = O-phospho-L-threonyl-[protein] + ADP + H(+)</text>
        <dbReference type="Rhea" id="RHEA:46608"/>
        <dbReference type="Rhea" id="RHEA-COMP:11060"/>
        <dbReference type="Rhea" id="RHEA-COMP:11605"/>
        <dbReference type="ChEBI" id="CHEBI:15378"/>
        <dbReference type="ChEBI" id="CHEBI:30013"/>
        <dbReference type="ChEBI" id="CHEBI:30616"/>
        <dbReference type="ChEBI" id="CHEBI:61977"/>
        <dbReference type="ChEBI" id="CHEBI:456216"/>
        <dbReference type="EC" id="2.7.11.1"/>
    </reaction>
</comment>
<accession>A0A905QWU1</accession>
<comment type="cofactor">
    <cofactor evidence="1">
        <name>Mg(2+)</name>
        <dbReference type="ChEBI" id="CHEBI:18420"/>
    </cofactor>
</comment>
<dbReference type="Pfam" id="PF24889">
    <property type="entry name" value="CCTL2_WNK"/>
    <property type="match status" value="1"/>
</dbReference>
<feature type="region of interest" description="Disordered" evidence="11">
    <location>
        <begin position="847"/>
        <end position="915"/>
    </location>
</feature>
<feature type="region of interest" description="Disordered" evidence="11">
    <location>
        <begin position="823"/>
        <end position="842"/>
    </location>
</feature>
<proteinExistence type="predicted"/>
<dbReference type="SUPFAM" id="SSF56112">
    <property type="entry name" value="Protein kinase-like (PK-like)"/>
    <property type="match status" value="1"/>
</dbReference>
<feature type="region of interest" description="Disordered" evidence="11">
    <location>
        <begin position="1758"/>
        <end position="1778"/>
    </location>
</feature>
<dbReference type="GO" id="GO:0005524">
    <property type="term" value="F:ATP binding"/>
    <property type="evidence" value="ECO:0007669"/>
    <property type="project" value="UniProtKB-KW"/>
</dbReference>
<dbReference type="Pfam" id="PF12202">
    <property type="entry name" value="OSR1_C"/>
    <property type="match status" value="1"/>
</dbReference>
<feature type="compositionally biased region" description="Polar residues" evidence="11">
    <location>
        <begin position="1405"/>
        <end position="1464"/>
    </location>
</feature>
<dbReference type="InterPro" id="IPR000719">
    <property type="entry name" value="Prot_kinase_dom"/>
</dbReference>
<dbReference type="PROSITE" id="PS00108">
    <property type="entry name" value="PROTEIN_KINASE_ST"/>
    <property type="match status" value="1"/>
</dbReference>
<feature type="region of interest" description="Disordered" evidence="11">
    <location>
        <begin position="939"/>
        <end position="972"/>
    </location>
</feature>
<evidence type="ECO:0000313" key="13">
    <source>
        <dbReference type="EnsemblMetazoa" id="RPRC017768-PA"/>
    </source>
</evidence>
<evidence type="ECO:0000256" key="2">
    <source>
        <dbReference type="ARBA" id="ARBA00012513"/>
    </source>
</evidence>
<feature type="compositionally biased region" description="Polar residues" evidence="11">
    <location>
        <begin position="1120"/>
        <end position="1174"/>
    </location>
</feature>
<evidence type="ECO:0000256" key="7">
    <source>
        <dbReference type="ARBA" id="ARBA00022840"/>
    </source>
</evidence>
<feature type="compositionally biased region" description="Polar residues" evidence="11">
    <location>
        <begin position="1758"/>
        <end position="1774"/>
    </location>
</feature>
<dbReference type="EMBL" id="ACPB03000247">
    <property type="status" value="NOT_ANNOTATED_CDS"/>
    <property type="molecule type" value="Genomic_DNA"/>
</dbReference>
<evidence type="ECO:0000259" key="12">
    <source>
        <dbReference type="PROSITE" id="PS50011"/>
    </source>
</evidence>
<dbReference type="GO" id="GO:0004674">
    <property type="term" value="F:protein serine/threonine kinase activity"/>
    <property type="evidence" value="ECO:0007669"/>
    <property type="project" value="UniProtKB-KW"/>
</dbReference>
<feature type="region of interest" description="Disordered" evidence="11">
    <location>
        <begin position="990"/>
        <end position="1020"/>
    </location>
</feature>
<feature type="compositionally biased region" description="Low complexity" evidence="11">
    <location>
        <begin position="152"/>
        <end position="180"/>
    </location>
</feature>
<feature type="region of interest" description="Disordered" evidence="11">
    <location>
        <begin position="1509"/>
        <end position="1534"/>
    </location>
</feature>
<dbReference type="EMBL" id="ACPB03000246">
    <property type="status" value="NOT_ANNOTATED_CDS"/>
    <property type="molecule type" value="Genomic_DNA"/>
</dbReference>
<dbReference type="Pfam" id="PF00069">
    <property type="entry name" value="Pkinase"/>
    <property type="match status" value="1"/>
</dbReference>
<dbReference type="InterPro" id="IPR011009">
    <property type="entry name" value="Kinase-like_dom_sf"/>
</dbReference>
<keyword evidence="10" id="KW-0175">Coiled coil</keyword>
<feature type="region of interest" description="Disordered" evidence="11">
    <location>
        <begin position="2378"/>
        <end position="2429"/>
    </location>
</feature>
<dbReference type="SMART" id="SM00220">
    <property type="entry name" value="S_TKc"/>
    <property type="match status" value="1"/>
</dbReference>
<feature type="region of interest" description="Disordered" evidence="11">
    <location>
        <begin position="1645"/>
        <end position="1664"/>
    </location>
</feature>
<dbReference type="CDD" id="cd13983">
    <property type="entry name" value="STKc_WNK"/>
    <property type="match status" value="1"/>
</dbReference>
<feature type="compositionally biased region" description="Polar residues" evidence="11">
    <location>
        <begin position="1088"/>
        <end position="1110"/>
    </location>
</feature>
<feature type="compositionally biased region" description="Basic and acidic residues" evidence="11">
    <location>
        <begin position="2397"/>
        <end position="2407"/>
    </location>
</feature>
<keyword evidence="5" id="KW-0547">Nucleotide-binding</keyword>
<evidence type="ECO:0000256" key="8">
    <source>
        <dbReference type="ARBA" id="ARBA00047899"/>
    </source>
</evidence>
<evidence type="ECO:0000256" key="4">
    <source>
        <dbReference type="ARBA" id="ARBA00022679"/>
    </source>
</evidence>
<evidence type="ECO:0000313" key="14">
    <source>
        <dbReference type="Proteomes" id="UP000015103"/>
    </source>
</evidence>
<feature type="region of interest" description="Disordered" evidence="11">
    <location>
        <begin position="76"/>
        <end position="217"/>
    </location>
</feature>
<comment type="catalytic activity">
    <reaction evidence="9">
        <text>L-seryl-[protein] + ATP = O-phospho-L-seryl-[protein] + ADP + H(+)</text>
        <dbReference type="Rhea" id="RHEA:17989"/>
        <dbReference type="Rhea" id="RHEA-COMP:9863"/>
        <dbReference type="Rhea" id="RHEA-COMP:11604"/>
        <dbReference type="ChEBI" id="CHEBI:15378"/>
        <dbReference type="ChEBI" id="CHEBI:29999"/>
        <dbReference type="ChEBI" id="CHEBI:30616"/>
        <dbReference type="ChEBI" id="CHEBI:83421"/>
        <dbReference type="ChEBI" id="CHEBI:456216"/>
        <dbReference type="EC" id="2.7.11.1"/>
    </reaction>
</comment>
<feature type="compositionally biased region" description="Polar residues" evidence="11">
    <location>
        <begin position="2711"/>
        <end position="2732"/>
    </location>
</feature>
<reference evidence="13" key="1">
    <citation type="submission" date="2022-10" db="UniProtKB">
        <authorList>
            <consortium name="EnsemblMetazoa"/>
        </authorList>
    </citation>
    <scope>IDENTIFICATION</scope>
</reference>
<evidence type="ECO:0000256" key="10">
    <source>
        <dbReference type="SAM" id="Coils"/>
    </source>
</evidence>
<evidence type="ECO:0000256" key="5">
    <source>
        <dbReference type="ARBA" id="ARBA00022741"/>
    </source>
</evidence>
<dbReference type="PROSITE" id="PS50011">
    <property type="entry name" value="PROTEIN_KINASE_DOM"/>
    <property type="match status" value="1"/>
</dbReference>
<keyword evidence="7" id="KW-0067">ATP-binding</keyword>
<dbReference type="InterPro" id="IPR056865">
    <property type="entry name" value="CCTL2_WNK"/>
</dbReference>
<dbReference type="EC" id="2.7.11.1" evidence="2"/>
<dbReference type="Gene3D" id="3.30.200.20">
    <property type="entry name" value="Phosphorylase Kinase, domain 1"/>
    <property type="match status" value="1"/>
</dbReference>
<feature type="compositionally biased region" description="Polar residues" evidence="11">
    <location>
        <begin position="879"/>
        <end position="895"/>
    </location>
</feature>
<feature type="compositionally biased region" description="Polar residues" evidence="11">
    <location>
        <begin position="1184"/>
        <end position="1346"/>
    </location>
</feature>
<feature type="coiled-coil region" evidence="10">
    <location>
        <begin position="2659"/>
        <end position="2686"/>
    </location>
</feature>
<evidence type="ECO:0000256" key="6">
    <source>
        <dbReference type="ARBA" id="ARBA00022777"/>
    </source>
</evidence>
<dbReference type="Proteomes" id="UP000015103">
    <property type="component" value="Unassembled WGS sequence"/>
</dbReference>
<protein>
    <recommendedName>
        <fullName evidence="2">non-specific serine/threonine protein kinase</fullName>
        <ecNumber evidence="2">2.7.11.1</ecNumber>
    </recommendedName>
</protein>
<feature type="compositionally biased region" description="Polar residues" evidence="11">
    <location>
        <begin position="2197"/>
        <end position="2209"/>
    </location>
</feature>
<feature type="compositionally biased region" description="Polar residues" evidence="11">
    <location>
        <begin position="1060"/>
        <end position="1078"/>
    </location>
</feature>
<dbReference type="Gene3D" id="1.10.510.10">
    <property type="entry name" value="Transferase(Phosphotransferase) domain 1"/>
    <property type="match status" value="1"/>
</dbReference>
<evidence type="ECO:0000256" key="9">
    <source>
        <dbReference type="ARBA" id="ARBA00048679"/>
    </source>
</evidence>
<feature type="region of interest" description="Disordered" evidence="11">
    <location>
        <begin position="2466"/>
        <end position="2485"/>
    </location>
</feature>
<feature type="domain" description="Protein kinase" evidence="12">
    <location>
        <begin position="221"/>
        <end position="478"/>
    </location>
</feature>
<feature type="compositionally biased region" description="Low complexity" evidence="11">
    <location>
        <begin position="855"/>
        <end position="878"/>
    </location>
</feature>
<feature type="compositionally biased region" description="Polar residues" evidence="11">
    <location>
        <begin position="2176"/>
        <end position="2185"/>
    </location>
</feature>
<dbReference type="EMBL" id="ACPB03000245">
    <property type="status" value="NOT_ANNOTATED_CDS"/>
    <property type="molecule type" value="Genomic_DNA"/>
</dbReference>
<organism evidence="13 14">
    <name type="scientific">Rhodnius prolixus</name>
    <name type="common">Triatomid bug</name>
    <dbReference type="NCBI Taxonomy" id="13249"/>
    <lineage>
        <taxon>Eukaryota</taxon>
        <taxon>Metazoa</taxon>
        <taxon>Ecdysozoa</taxon>
        <taxon>Arthropoda</taxon>
        <taxon>Hexapoda</taxon>
        <taxon>Insecta</taxon>
        <taxon>Pterygota</taxon>
        <taxon>Neoptera</taxon>
        <taxon>Paraneoptera</taxon>
        <taxon>Hemiptera</taxon>
        <taxon>Heteroptera</taxon>
        <taxon>Panheteroptera</taxon>
        <taxon>Cimicomorpha</taxon>
        <taxon>Reduviidae</taxon>
        <taxon>Triatominae</taxon>
        <taxon>Rhodnius</taxon>
    </lineage>
</organism>
<evidence type="ECO:0000256" key="3">
    <source>
        <dbReference type="ARBA" id="ARBA00022527"/>
    </source>
</evidence>
<feature type="compositionally biased region" description="Polar residues" evidence="11">
    <location>
        <begin position="2350"/>
        <end position="2361"/>
    </location>
</feature>
<dbReference type="FunFam" id="1.10.510.10:FF:000006">
    <property type="entry name" value="Serine/threonine-protein kinase WNK1 isoform 2"/>
    <property type="match status" value="1"/>
</dbReference>
<dbReference type="InterPro" id="IPR024678">
    <property type="entry name" value="Kinase_OSR1/WNK_CCT"/>
</dbReference>
<dbReference type="InterPro" id="IPR008271">
    <property type="entry name" value="Ser/Thr_kinase_AS"/>
</dbReference>